<keyword evidence="4" id="KW-0238">DNA-binding</keyword>
<dbReference type="Gene3D" id="3.40.50.2300">
    <property type="match status" value="1"/>
</dbReference>
<dbReference type="CDD" id="cd00009">
    <property type="entry name" value="AAA"/>
    <property type="match status" value="1"/>
</dbReference>
<accession>A0ABP8M6W9</accession>
<dbReference type="RefSeq" id="WP_345163497.1">
    <property type="nucleotide sequence ID" value="NZ_BAABHC010000042.1"/>
</dbReference>
<dbReference type="Gene3D" id="1.10.8.60">
    <property type="match status" value="1"/>
</dbReference>
<reference evidence="10" key="1">
    <citation type="journal article" date="2019" name="Int. J. Syst. Evol. Microbiol.">
        <title>The Global Catalogue of Microorganisms (GCM) 10K type strain sequencing project: providing services to taxonomists for standard genome sequencing and annotation.</title>
        <authorList>
            <consortium name="The Broad Institute Genomics Platform"/>
            <consortium name="The Broad Institute Genome Sequencing Center for Infectious Disease"/>
            <person name="Wu L."/>
            <person name="Ma J."/>
        </authorList>
    </citation>
    <scope>NUCLEOTIDE SEQUENCE [LARGE SCALE GENOMIC DNA]</scope>
    <source>
        <strain evidence="10">JCM 17926</strain>
    </source>
</reference>
<dbReference type="Gene3D" id="3.40.50.300">
    <property type="entry name" value="P-loop containing nucleotide triphosphate hydrolases"/>
    <property type="match status" value="1"/>
</dbReference>
<evidence type="ECO:0000256" key="4">
    <source>
        <dbReference type="ARBA" id="ARBA00023125"/>
    </source>
</evidence>
<keyword evidence="1" id="KW-0547">Nucleotide-binding</keyword>
<dbReference type="InterPro" id="IPR003593">
    <property type="entry name" value="AAA+_ATPase"/>
</dbReference>
<keyword evidence="5" id="KW-0804">Transcription</keyword>
<dbReference type="SUPFAM" id="SSF46689">
    <property type="entry name" value="Homeodomain-like"/>
    <property type="match status" value="1"/>
</dbReference>
<dbReference type="PANTHER" id="PTHR32071:SF121">
    <property type="entry name" value="SIGMA L-DEPENDENT TRANSCRIPTIONAL REGULATOR YQIR-RELATED"/>
    <property type="match status" value="1"/>
</dbReference>
<dbReference type="SMART" id="SM00382">
    <property type="entry name" value="AAA"/>
    <property type="match status" value="1"/>
</dbReference>
<protein>
    <recommendedName>
        <fullName evidence="11">DNA-binding transcriptional response regulator, NtrC family, contains REC, AAA-type ATPase, and a Fis-type DNA-binding domains</fullName>
    </recommendedName>
</protein>
<evidence type="ECO:0000256" key="6">
    <source>
        <dbReference type="PROSITE-ProRule" id="PRU00169"/>
    </source>
</evidence>
<organism evidence="9 10">
    <name type="scientific">Pontibacter saemangeumensis</name>
    <dbReference type="NCBI Taxonomy" id="1084525"/>
    <lineage>
        <taxon>Bacteria</taxon>
        <taxon>Pseudomonadati</taxon>
        <taxon>Bacteroidota</taxon>
        <taxon>Cytophagia</taxon>
        <taxon>Cytophagales</taxon>
        <taxon>Hymenobacteraceae</taxon>
        <taxon>Pontibacter</taxon>
    </lineage>
</organism>
<feature type="domain" description="Response regulatory" evidence="8">
    <location>
        <begin position="7"/>
        <end position="121"/>
    </location>
</feature>
<comment type="caution">
    <text evidence="9">The sequence shown here is derived from an EMBL/GenBank/DDBJ whole genome shotgun (WGS) entry which is preliminary data.</text>
</comment>
<dbReference type="InterPro" id="IPR025943">
    <property type="entry name" value="Sigma_54_int_dom_ATP-bd_2"/>
</dbReference>
<keyword evidence="2" id="KW-0067">ATP-binding</keyword>
<proteinExistence type="predicted"/>
<feature type="domain" description="Sigma-54 factor interaction" evidence="7">
    <location>
        <begin position="148"/>
        <end position="377"/>
    </location>
</feature>
<evidence type="ECO:0000256" key="3">
    <source>
        <dbReference type="ARBA" id="ARBA00023015"/>
    </source>
</evidence>
<keyword evidence="3" id="KW-0805">Transcription regulation</keyword>
<dbReference type="SUPFAM" id="SSF52172">
    <property type="entry name" value="CheY-like"/>
    <property type="match status" value="1"/>
</dbReference>
<dbReference type="PANTHER" id="PTHR32071">
    <property type="entry name" value="TRANSCRIPTIONAL REGULATORY PROTEIN"/>
    <property type="match status" value="1"/>
</dbReference>
<evidence type="ECO:0008006" key="11">
    <source>
        <dbReference type="Google" id="ProtNLM"/>
    </source>
</evidence>
<gene>
    <name evidence="9" type="ORF">GCM10023188_47980</name>
</gene>
<dbReference type="Pfam" id="PF25601">
    <property type="entry name" value="AAA_lid_14"/>
    <property type="match status" value="1"/>
</dbReference>
<evidence type="ECO:0000256" key="2">
    <source>
        <dbReference type="ARBA" id="ARBA00022840"/>
    </source>
</evidence>
<evidence type="ECO:0000259" key="7">
    <source>
        <dbReference type="PROSITE" id="PS50045"/>
    </source>
</evidence>
<keyword evidence="6" id="KW-0597">Phosphoprotein</keyword>
<keyword evidence="10" id="KW-1185">Reference proteome</keyword>
<dbReference type="Pfam" id="PF00072">
    <property type="entry name" value="Response_reg"/>
    <property type="match status" value="1"/>
</dbReference>
<name>A0ABP8M6W9_9BACT</name>
<dbReference type="CDD" id="cd00156">
    <property type="entry name" value="REC"/>
    <property type="match status" value="1"/>
</dbReference>
<sequence length="452" mass="50962">MKNTPFKIYILDDDVWYSELLEYHLSSNPDYELTKFHAAKDCLSSLYLRPNVVTLDYSLPDKTGAEVLKKIKELSPDTQVVVISGQEDVATAVDLLKKGAYDYIVKDEDTPERLWNAINKIRENDSLRKEIDHLREEIGQKYDFSNFIIGNSEAMKRVYMLLDKAAKTNITVSVTGETGTGKELVAKAVHYNSTRKKAPFVAVNVAAIPRELIESELFGHEKGAFTGALSRRLGRFEEANKGTIFLDEIGELDISLQAKLLRVLQEKEITRVGGNSIVPVDVRIIVATHKNLAEEVKKGVFREDLYYRLLGLPVQLPPLRERGGDVLVLAKSFLQGFIKENSLPKKSLSAGAQEKLLSHSYPGNVRELKAIIELAVVMADDAVIQADDILFMVESKEVPYLAREKTLKAYTTEIIQRFLNNYSHNVLLVAEKLDIGKSTIYRMIQDKELKVD</sequence>
<dbReference type="Pfam" id="PF00158">
    <property type="entry name" value="Sigma54_activat"/>
    <property type="match status" value="1"/>
</dbReference>
<dbReference type="InterPro" id="IPR058031">
    <property type="entry name" value="AAA_lid_NorR"/>
</dbReference>
<dbReference type="PROSITE" id="PS00688">
    <property type="entry name" value="SIGMA54_INTERACT_3"/>
    <property type="match status" value="1"/>
</dbReference>
<dbReference type="PROSITE" id="PS50110">
    <property type="entry name" value="RESPONSE_REGULATORY"/>
    <property type="match status" value="1"/>
</dbReference>
<dbReference type="InterPro" id="IPR011006">
    <property type="entry name" value="CheY-like_superfamily"/>
</dbReference>
<dbReference type="InterPro" id="IPR001789">
    <property type="entry name" value="Sig_transdc_resp-reg_receiver"/>
</dbReference>
<dbReference type="PROSITE" id="PS50045">
    <property type="entry name" value="SIGMA54_INTERACT_4"/>
    <property type="match status" value="1"/>
</dbReference>
<feature type="modified residue" description="4-aspartylphosphate" evidence="6">
    <location>
        <position position="56"/>
    </location>
</feature>
<dbReference type="SMART" id="SM00448">
    <property type="entry name" value="REC"/>
    <property type="match status" value="1"/>
</dbReference>
<evidence type="ECO:0000313" key="9">
    <source>
        <dbReference type="EMBL" id="GAA4445158.1"/>
    </source>
</evidence>
<evidence type="ECO:0000313" key="10">
    <source>
        <dbReference type="Proteomes" id="UP001500552"/>
    </source>
</evidence>
<evidence type="ECO:0000256" key="5">
    <source>
        <dbReference type="ARBA" id="ARBA00023163"/>
    </source>
</evidence>
<dbReference type="InterPro" id="IPR027417">
    <property type="entry name" value="P-loop_NTPase"/>
</dbReference>
<dbReference type="SUPFAM" id="SSF52540">
    <property type="entry name" value="P-loop containing nucleoside triphosphate hydrolases"/>
    <property type="match status" value="1"/>
</dbReference>
<evidence type="ECO:0000256" key="1">
    <source>
        <dbReference type="ARBA" id="ARBA00022741"/>
    </source>
</evidence>
<dbReference type="InterPro" id="IPR002078">
    <property type="entry name" value="Sigma_54_int"/>
</dbReference>
<dbReference type="InterPro" id="IPR009057">
    <property type="entry name" value="Homeodomain-like_sf"/>
</dbReference>
<dbReference type="EMBL" id="BAABHC010000042">
    <property type="protein sequence ID" value="GAA4445158.1"/>
    <property type="molecule type" value="Genomic_DNA"/>
</dbReference>
<evidence type="ECO:0000259" key="8">
    <source>
        <dbReference type="PROSITE" id="PS50110"/>
    </source>
</evidence>
<dbReference type="InterPro" id="IPR025944">
    <property type="entry name" value="Sigma_54_int_dom_CS"/>
</dbReference>
<dbReference type="Proteomes" id="UP001500552">
    <property type="component" value="Unassembled WGS sequence"/>
</dbReference>
<dbReference type="PROSITE" id="PS00676">
    <property type="entry name" value="SIGMA54_INTERACT_2"/>
    <property type="match status" value="1"/>
</dbReference>